<name>A0A8J2VP45_9BACL</name>
<feature type="transmembrane region" description="Helical" evidence="7">
    <location>
        <begin position="962"/>
        <end position="983"/>
    </location>
</feature>
<evidence type="ECO:0000256" key="6">
    <source>
        <dbReference type="ARBA" id="ARBA00023136"/>
    </source>
</evidence>
<accession>A0A8J2VP45</accession>
<evidence type="ECO:0000256" key="5">
    <source>
        <dbReference type="ARBA" id="ARBA00022989"/>
    </source>
</evidence>
<evidence type="ECO:0000259" key="8">
    <source>
        <dbReference type="PROSITE" id="PS50156"/>
    </source>
</evidence>
<dbReference type="RefSeq" id="WP_188689695.1">
    <property type="nucleotide sequence ID" value="NZ_BMIR01000002.1"/>
</dbReference>
<feature type="transmembrane region" description="Helical" evidence="7">
    <location>
        <begin position="312"/>
        <end position="334"/>
    </location>
</feature>
<evidence type="ECO:0000313" key="10">
    <source>
        <dbReference type="Proteomes" id="UP000628775"/>
    </source>
</evidence>
<feature type="domain" description="SSD" evidence="8">
    <location>
        <begin position="895"/>
        <end position="1021"/>
    </location>
</feature>
<reference evidence="9" key="2">
    <citation type="submission" date="2020-09" db="EMBL/GenBank/DDBJ databases">
        <authorList>
            <person name="Sun Q."/>
            <person name="Zhou Y."/>
        </authorList>
    </citation>
    <scope>NUCLEOTIDE SEQUENCE</scope>
    <source>
        <strain evidence="9">CGMCC 1.15371</strain>
    </source>
</reference>
<dbReference type="InterPro" id="IPR004869">
    <property type="entry name" value="MMPL_dom"/>
</dbReference>
<dbReference type="PROSITE" id="PS50156">
    <property type="entry name" value="SSD"/>
    <property type="match status" value="1"/>
</dbReference>
<organism evidence="9 10">
    <name type="scientific">Pullulanibacillus camelliae</name>
    <dbReference type="NCBI Taxonomy" id="1707096"/>
    <lineage>
        <taxon>Bacteria</taxon>
        <taxon>Bacillati</taxon>
        <taxon>Bacillota</taxon>
        <taxon>Bacilli</taxon>
        <taxon>Bacillales</taxon>
        <taxon>Sporolactobacillaceae</taxon>
        <taxon>Pullulanibacillus</taxon>
    </lineage>
</organism>
<dbReference type="Gene3D" id="1.10.287.950">
    <property type="entry name" value="Methyl-accepting chemotaxis protein"/>
    <property type="match status" value="2"/>
</dbReference>
<gene>
    <name evidence="9" type="ORF">GCM10011391_08860</name>
</gene>
<keyword evidence="10" id="KW-1185">Reference proteome</keyword>
<feature type="transmembrane region" description="Helical" evidence="7">
    <location>
        <begin position="284"/>
        <end position="306"/>
    </location>
</feature>
<feature type="transmembrane region" description="Helical" evidence="7">
    <location>
        <begin position="922"/>
        <end position="942"/>
    </location>
</feature>
<feature type="transmembrane region" description="Helical" evidence="7">
    <location>
        <begin position="235"/>
        <end position="256"/>
    </location>
</feature>
<evidence type="ECO:0000256" key="3">
    <source>
        <dbReference type="ARBA" id="ARBA00022475"/>
    </source>
</evidence>
<proteinExistence type="inferred from homology"/>
<dbReference type="NCBIfam" id="TIGR03057">
    <property type="entry name" value="xxxLxxG_by_4"/>
    <property type="match status" value="1"/>
</dbReference>
<dbReference type="GO" id="GO:0005886">
    <property type="term" value="C:plasma membrane"/>
    <property type="evidence" value="ECO:0007669"/>
    <property type="project" value="UniProtKB-SubCell"/>
</dbReference>
<evidence type="ECO:0000256" key="2">
    <source>
        <dbReference type="ARBA" id="ARBA00010157"/>
    </source>
</evidence>
<dbReference type="SUPFAM" id="SSF82866">
    <property type="entry name" value="Multidrug efflux transporter AcrB transmembrane domain"/>
    <property type="match status" value="2"/>
</dbReference>
<reference evidence="9" key="1">
    <citation type="journal article" date="2014" name="Int. J. Syst. Evol. Microbiol.">
        <title>Complete genome sequence of Corynebacterium casei LMG S-19264T (=DSM 44701T), isolated from a smear-ripened cheese.</title>
        <authorList>
            <consortium name="US DOE Joint Genome Institute (JGI-PGF)"/>
            <person name="Walter F."/>
            <person name="Albersmeier A."/>
            <person name="Kalinowski J."/>
            <person name="Ruckert C."/>
        </authorList>
    </citation>
    <scope>NUCLEOTIDE SEQUENCE</scope>
    <source>
        <strain evidence="9">CGMCC 1.15371</strain>
    </source>
</reference>
<keyword evidence="5 7" id="KW-1133">Transmembrane helix</keyword>
<keyword evidence="6 7" id="KW-0472">Membrane</keyword>
<protein>
    <submittedName>
        <fullName evidence="9">Transporter</fullName>
    </submittedName>
</protein>
<keyword evidence="4 7" id="KW-0812">Transmembrane</keyword>
<comment type="caution">
    <text evidence="9">The sequence shown here is derived from an EMBL/GenBank/DDBJ whole genome shotgun (WGS) entry which is preliminary data.</text>
</comment>
<feature type="transmembrane region" description="Helical" evidence="7">
    <location>
        <begin position="183"/>
        <end position="201"/>
    </location>
</feature>
<evidence type="ECO:0000256" key="7">
    <source>
        <dbReference type="SAM" id="Phobius"/>
    </source>
</evidence>
<sequence>MRAILKGKWLILAAWVVLIVVLMLTQPNISNLVRDQGNAQVPDNYSSSKATKLLDEWHKQSGNGDTSSVALVFYDKHGLNKQDKADIKKGIEALKQNKAKLGISDITNSFDQPDLKNQLISKNNKTMLVNIDLSLGDKDTKKLTDQLYATLDHVQVDHYYTSEWMINNDTMESTQDGLHKTEYLTVIFILAVLFIVFRSIVAPFLPLIAVGISFITSQAVVAFLVDWFHFPISNFTQIFLVAVLFGIGTDYCILLINRFKEEIPKHETLDEAIIHTFKNGGRTVFFSSLAVFIGFASIGLSTFNIYQSAVGVAVGIAFLILSLVTIVPIIMSLLGKKLFWPVKKNLSHSQSRFWGGMGRFALARPLISLIIVAVITVPFLLTYHGDRSFNSVGEMSDSYKSVKGFNLISDNFNPGESMPTTIVMKNDEKMDQRKYLQTIEAVTREVKKVDHVDTVRSATQPLGKPLKDFLVPNQAQTLDKGLKDAGDGVDKIANGLGDASKQLDNSAPQLKQATSGIDDLINGTQSLKSGVGKLQGGLQQIQNGIESGASGAGELKQNLQKAVAGAKALQQQNQKLLDGYKQMHGGLDDIHTNYNTILSNLQNIKNGFAQYVQAHPEAMNDSTFKQAYGGLNGLLSGTANQASPMQQLSDGIKQLDNTMAQANSGFSKLVAQQEKLNQGLQQLVTGLEQLQSGLNQAASGQNKAISNIPSITNGFDGVITGQKQLKNGFSGLNDQMDQLVGGLNDSVKGLNKVSGGLDDASGFLEELSKNNSALEGFYIPDQALKSKDFTESLDNYMSKDRKITKLDVIFDVNPYSQEALQQIDPIKTAVKRATKGTPLENAKVDIGGSTSTFNDLSHISDKDYNRTVMLMLIGIGIVLIFLLRSLIMPLYIIGSLILTYYTSMGVSEKIFEHFFGYGGINWAIPFFGFVMLIALGVDYSIFLMDRFNEYKEISVREAILHAMQNMGSVILSAAIILGGTFAAMMPSGVTELMEIATIIITGLILYNLLILPLFIPVMVRTFGNANWWPFKRGE</sequence>
<dbReference type="Proteomes" id="UP000628775">
    <property type="component" value="Unassembled WGS sequence"/>
</dbReference>
<comment type="similarity">
    <text evidence="2">Belongs to the resistance-nodulation-cell division (RND) (TC 2.A.6) family. MmpL subfamily.</text>
</comment>
<dbReference type="InterPro" id="IPR000731">
    <property type="entry name" value="SSD"/>
</dbReference>
<dbReference type="AlphaFoldDB" id="A0A8J2VP45"/>
<dbReference type="Pfam" id="PF03176">
    <property type="entry name" value="MMPL"/>
    <property type="match status" value="2"/>
</dbReference>
<dbReference type="InterPro" id="IPR023908">
    <property type="entry name" value="xxxLxxG_rpt"/>
</dbReference>
<evidence type="ECO:0000313" key="9">
    <source>
        <dbReference type="EMBL" id="GGE32420.1"/>
    </source>
</evidence>
<feature type="transmembrane region" description="Helical" evidence="7">
    <location>
        <begin position="868"/>
        <end position="901"/>
    </location>
</feature>
<feature type="transmembrane region" description="Helical" evidence="7">
    <location>
        <begin position="361"/>
        <end position="381"/>
    </location>
</feature>
<comment type="subcellular location">
    <subcellularLocation>
        <location evidence="1">Cell membrane</location>
        <topology evidence="1">Multi-pass membrane protein</topology>
    </subcellularLocation>
</comment>
<dbReference type="PANTHER" id="PTHR33406:SF6">
    <property type="entry name" value="MEMBRANE PROTEIN YDGH-RELATED"/>
    <property type="match status" value="1"/>
</dbReference>
<evidence type="ECO:0000256" key="1">
    <source>
        <dbReference type="ARBA" id="ARBA00004651"/>
    </source>
</evidence>
<feature type="transmembrane region" description="Helical" evidence="7">
    <location>
        <begin position="995"/>
        <end position="1019"/>
    </location>
</feature>
<dbReference type="InterPro" id="IPR050545">
    <property type="entry name" value="Mycobact_MmpL"/>
</dbReference>
<dbReference type="PANTHER" id="PTHR33406">
    <property type="entry name" value="MEMBRANE PROTEIN MJ1562-RELATED"/>
    <property type="match status" value="1"/>
</dbReference>
<evidence type="ECO:0000256" key="4">
    <source>
        <dbReference type="ARBA" id="ARBA00022692"/>
    </source>
</evidence>
<dbReference type="EMBL" id="BMIR01000002">
    <property type="protein sequence ID" value="GGE32420.1"/>
    <property type="molecule type" value="Genomic_DNA"/>
</dbReference>
<dbReference type="Gene3D" id="1.20.1640.10">
    <property type="entry name" value="Multidrug efflux transporter AcrB transmembrane domain"/>
    <property type="match status" value="2"/>
</dbReference>
<keyword evidence="3" id="KW-1003">Cell membrane</keyword>
<feature type="transmembrane region" description="Helical" evidence="7">
    <location>
        <begin position="208"/>
        <end position="229"/>
    </location>
</feature>